<protein>
    <submittedName>
        <fullName evidence="6">TetR-AcrR family transcriptional regulator</fullName>
    </submittedName>
</protein>
<dbReference type="PROSITE" id="PS50977">
    <property type="entry name" value="HTH_TETR_2"/>
    <property type="match status" value="1"/>
</dbReference>
<evidence type="ECO:0000313" key="6">
    <source>
        <dbReference type="EMBL" id="QFC18507.1"/>
    </source>
</evidence>
<dbReference type="Gene3D" id="1.10.357.10">
    <property type="entry name" value="Tetracycline Repressor, domain 2"/>
    <property type="match status" value="1"/>
</dbReference>
<dbReference type="InterPro" id="IPR009057">
    <property type="entry name" value="Homeodomain-like_sf"/>
</dbReference>
<keyword evidence="3" id="KW-0804">Transcription</keyword>
<evidence type="ECO:0000256" key="4">
    <source>
        <dbReference type="PROSITE-ProRule" id="PRU00335"/>
    </source>
</evidence>
<feature type="DNA-binding region" description="H-T-H motif" evidence="4">
    <location>
        <begin position="29"/>
        <end position="48"/>
    </location>
</feature>
<evidence type="ECO:0000259" key="5">
    <source>
        <dbReference type="PROSITE" id="PS50977"/>
    </source>
</evidence>
<evidence type="ECO:0000256" key="2">
    <source>
        <dbReference type="ARBA" id="ARBA00023125"/>
    </source>
</evidence>
<dbReference type="AlphaFoldDB" id="A0A5P4S854"/>
<dbReference type="EMBL" id="MK450539">
    <property type="protein sequence ID" value="QFC18507.1"/>
    <property type="molecule type" value="Genomic_DNA"/>
</dbReference>
<proteinExistence type="predicted"/>
<dbReference type="GO" id="GO:0003677">
    <property type="term" value="F:DNA binding"/>
    <property type="evidence" value="ECO:0007669"/>
    <property type="project" value="UniProtKB-UniRule"/>
</dbReference>
<keyword evidence="2 4" id="KW-0238">DNA-binding</keyword>
<name>A0A5P4S854_PSEAI</name>
<accession>A0A5P4S854</accession>
<feature type="domain" description="HTH tetR-type" evidence="5">
    <location>
        <begin position="6"/>
        <end position="66"/>
    </location>
</feature>
<dbReference type="InterPro" id="IPR001647">
    <property type="entry name" value="HTH_TetR"/>
</dbReference>
<sequence>MPRPKTVDDNTVLDAALKIMLRPQREAFTLSDVATEVGLSRAALIQRFQNRDGLQLRVAERGLQMLEEYLQEAPSHQGVDDVWTFLRTLVNSMGSDDRLPSLLMMLRDDMVDKELNTIAKARNRLIRNAISERLPDASEGQNDMLASLIQATMQGAALQAGVDSPSELKRHILDHIRLQLDLIFPGNGIAPND</sequence>
<evidence type="ECO:0000256" key="3">
    <source>
        <dbReference type="ARBA" id="ARBA00023163"/>
    </source>
</evidence>
<dbReference type="SUPFAM" id="SSF46689">
    <property type="entry name" value="Homeodomain-like"/>
    <property type="match status" value="1"/>
</dbReference>
<evidence type="ECO:0000256" key="1">
    <source>
        <dbReference type="ARBA" id="ARBA00023015"/>
    </source>
</evidence>
<dbReference type="PANTHER" id="PTHR47506:SF1">
    <property type="entry name" value="HTH-TYPE TRANSCRIPTIONAL REGULATOR YJDC"/>
    <property type="match status" value="1"/>
</dbReference>
<dbReference type="RefSeq" id="WP_021263609.1">
    <property type="nucleotide sequence ID" value="NZ_CP035739.1"/>
</dbReference>
<reference evidence="6" key="1">
    <citation type="journal article" date="2019" name="J. Antimicrob. Chemother.">
        <title>Pseudomonas aeruginosa with NDM-1, DIM-1 and PME-1 ?-lactamases, and RmtD3 16S rRNA methylase, encoded by new genomic islands.</title>
        <authorList>
            <person name="Urbanowicz P."/>
            <person name="Izdebski R."/>
            <person name="Baraniak A."/>
            <person name="Zabicka D."/>
            <person name="Ziolkowski G."/>
            <person name="Hryniewicz W."/>
            <person name="Gniadkowski M."/>
        </authorList>
    </citation>
    <scope>NUCLEOTIDE SEQUENCE</scope>
</reference>
<gene>
    <name evidence="6" type="ORF">PU_0027</name>
</gene>
<dbReference type="PANTHER" id="PTHR47506">
    <property type="entry name" value="TRANSCRIPTIONAL REGULATORY PROTEIN"/>
    <property type="match status" value="1"/>
</dbReference>
<keyword evidence="1" id="KW-0805">Transcription regulation</keyword>
<organism evidence="6">
    <name type="scientific">Pseudomonas aeruginosa</name>
    <dbReference type="NCBI Taxonomy" id="287"/>
    <lineage>
        <taxon>Bacteria</taxon>
        <taxon>Pseudomonadati</taxon>
        <taxon>Pseudomonadota</taxon>
        <taxon>Gammaproteobacteria</taxon>
        <taxon>Pseudomonadales</taxon>
        <taxon>Pseudomonadaceae</taxon>
        <taxon>Pseudomonas</taxon>
    </lineage>
</organism>